<dbReference type="EMBL" id="JAJITC010000015">
    <property type="protein sequence ID" value="MCC8404934.1"/>
    <property type="molecule type" value="Genomic_DNA"/>
</dbReference>
<evidence type="ECO:0000256" key="1">
    <source>
        <dbReference type="ARBA" id="ARBA00022529"/>
    </source>
</evidence>
<comment type="similarity">
    <text evidence="4">Belongs to the glycosyl hydrolase 24 family.</text>
</comment>
<keyword evidence="4" id="KW-0326">Glycosidase</keyword>
<dbReference type="PANTHER" id="PTHR38107">
    <property type="match status" value="1"/>
</dbReference>
<keyword evidence="3" id="KW-1035">Host cytoplasm</keyword>
<dbReference type="InterPro" id="IPR051018">
    <property type="entry name" value="Bacteriophage_GH24"/>
</dbReference>
<dbReference type="RefSeq" id="WP_230563741.1">
    <property type="nucleotide sequence ID" value="NZ_JAJITC010000015.1"/>
</dbReference>
<organism evidence="6 7">
    <name type="scientific">Paraburkholderia translucens</name>
    <dbReference type="NCBI Taxonomy" id="2886945"/>
    <lineage>
        <taxon>Bacteria</taxon>
        <taxon>Pseudomonadati</taxon>
        <taxon>Pseudomonadota</taxon>
        <taxon>Betaproteobacteria</taxon>
        <taxon>Burkholderiales</taxon>
        <taxon>Burkholderiaceae</taxon>
        <taxon>Paraburkholderia</taxon>
    </lineage>
</organism>
<feature type="region of interest" description="Disordered" evidence="5">
    <location>
        <begin position="1"/>
        <end position="24"/>
    </location>
</feature>
<name>A0ABS8KJI9_9BURK</name>
<dbReference type="Gene3D" id="1.10.530.40">
    <property type="match status" value="1"/>
</dbReference>
<comment type="caution">
    <text evidence="6">The sequence shown here is derived from an EMBL/GenBank/DDBJ whole genome shotgun (WGS) entry which is preliminary data.</text>
</comment>
<keyword evidence="2 4" id="KW-0081">Bacteriolytic enzyme</keyword>
<evidence type="ECO:0000256" key="3">
    <source>
        <dbReference type="ARBA" id="ARBA00023200"/>
    </source>
</evidence>
<reference evidence="6 7" key="1">
    <citation type="submission" date="2021-11" db="EMBL/GenBank/DDBJ databases">
        <authorList>
            <person name="Oh E.-T."/>
            <person name="Kim S.-B."/>
        </authorList>
    </citation>
    <scope>NUCLEOTIDE SEQUENCE [LARGE SCALE GENOMIC DNA]</scope>
    <source>
        <strain evidence="6 7">MMS20-SJTN17</strain>
    </source>
</reference>
<evidence type="ECO:0000313" key="7">
    <source>
        <dbReference type="Proteomes" id="UP001430614"/>
    </source>
</evidence>
<protein>
    <recommendedName>
        <fullName evidence="4">Lysozyme</fullName>
        <ecNumber evidence="4">3.2.1.17</ecNumber>
    </recommendedName>
</protein>
<evidence type="ECO:0000313" key="6">
    <source>
        <dbReference type="EMBL" id="MCC8404934.1"/>
    </source>
</evidence>
<dbReference type="InterPro" id="IPR002196">
    <property type="entry name" value="Glyco_hydro_24"/>
</dbReference>
<evidence type="ECO:0000256" key="5">
    <source>
        <dbReference type="SAM" id="MobiDB-lite"/>
    </source>
</evidence>
<evidence type="ECO:0000256" key="2">
    <source>
        <dbReference type="ARBA" id="ARBA00022638"/>
    </source>
</evidence>
<evidence type="ECO:0000256" key="4">
    <source>
        <dbReference type="RuleBase" id="RU003788"/>
    </source>
</evidence>
<dbReference type="EC" id="3.2.1.17" evidence="4"/>
<feature type="compositionally biased region" description="Polar residues" evidence="5">
    <location>
        <begin position="8"/>
        <end position="22"/>
    </location>
</feature>
<keyword evidence="1 4" id="KW-0929">Antimicrobial</keyword>
<dbReference type="PANTHER" id="PTHR38107:SF3">
    <property type="entry name" value="LYSOZYME RRRD-RELATED"/>
    <property type="match status" value="1"/>
</dbReference>
<proteinExistence type="inferred from homology"/>
<gene>
    <name evidence="6" type="ORF">LJ655_24180</name>
</gene>
<dbReference type="Proteomes" id="UP001430614">
    <property type="component" value="Unassembled WGS sequence"/>
</dbReference>
<comment type="catalytic activity">
    <reaction evidence="4">
        <text>Hydrolysis of (1-&gt;4)-beta-linkages between N-acetylmuramic acid and N-acetyl-D-glucosamine residues in a peptidoglycan and between N-acetyl-D-glucosamine residues in chitodextrins.</text>
        <dbReference type="EC" id="3.2.1.17"/>
    </reaction>
</comment>
<accession>A0ABS8KJI9</accession>
<dbReference type="Pfam" id="PF00959">
    <property type="entry name" value="Phage_lysozyme"/>
    <property type="match status" value="1"/>
</dbReference>
<keyword evidence="4" id="KW-0378">Hydrolase</keyword>
<dbReference type="InterPro" id="IPR023347">
    <property type="entry name" value="Lysozyme_dom_sf"/>
</dbReference>
<sequence>MPDALGTALTSTDPNSSVTAQSDRLGKPWQISEQGLQFIAIWESGILNGTFKGRRVVDGFVLTVYDDGYGIPTVGLGHRVNPGDNLRIGDTVSVGQCQEYMRQTLVEFERAINREIKVPLFQYEYDAIVSVIWNTGPYHAKHDSWPETRVAHVTKILNSGDYRGMPDTIRGFLAGRVGNRRESEARLFATGVYDARH</sequence>
<dbReference type="SUPFAM" id="SSF53955">
    <property type="entry name" value="Lysozyme-like"/>
    <property type="match status" value="1"/>
</dbReference>
<keyword evidence="7" id="KW-1185">Reference proteome</keyword>
<dbReference type="InterPro" id="IPR033907">
    <property type="entry name" value="Endolysin_autolysin"/>
</dbReference>
<dbReference type="CDD" id="cd00737">
    <property type="entry name" value="lyz_endolysin_autolysin"/>
    <property type="match status" value="1"/>
</dbReference>
<dbReference type="InterPro" id="IPR023346">
    <property type="entry name" value="Lysozyme-like_dom_sf"/>
</dbReference>